<organism evidence="2">
    <name type="scientific">bioreactor metagenome</name>
    <dbReference type="NCBI Taxonomy" id="1076179"/>
    <lineage>
        <taxon>unclassified sequences</taxon>
        <taxon>metagenomes</taxon>
        <taxon>ecological metagenomes</taxon>
    </lineage>
</organism>
<dbReference type="InterPro" id="IPR023210">
    <property type="entry name" value="NADP_OxRdtase_dom"/>
</dbReference>
<evidence type="ECO:0000313" key="2">
    <source>
        <dbReference type="EMBL" id="MPN53333.1"/>
    </source>
</evidence>
<dbReference type="PANTHER" id="PTHR43364:SF1">
    <property type="entry name" value="OXIDOREDUCTASE YDHF"/>
    <property type="match status" value="1"/>
</dbReference>
<accession>A0A645J1K6</accession>
<protein>
    <submittedName>
        <fullName evidence="2">Oxidoreductase YdhF</fullName>
        <ecNumber evidence="2">1.-.-.-</ecNumber>
    </submittedName>
</protein>
<comment type="caution">
    <text evidence="2">The sequence shown here is derived from an EMBL/GenBank/DDBJ whole genome shotgun (WGS) entry which is preliminary data.</text>
</comment>
<dbReference type="SUPFAM" id="SSF51430">
    <property type="entry name" value="NAD(P)-linked oxidoreductase"/>
    <property type="match status" value="1"/>
</dbReference>
<dbReference type="EC" id="1.-.-.-" evidence="2"/>
<keyword evidence="2" id="KW-0560">Oxidoreductase</keyword>
<dbReference type="Gene3D" id="3.20.20.100">
    <property type="entry name" value="NADP-dependent oxidoreductase domain"/>
    <property type="match status" value="1"/>
</dbReference>
<gene>
    <name evidence="2" type="primary">ydhF_8</name>
    <name evidence="2" type="ORF">SDC9_200997</name>
</gene>
<evidence type="ECO:0000259" key="1">
    <source>
        <dbReference type="Pfam" id="PF00248"/>
    </source>
</evidence>
<sequence>MIWSPLAGGNLFSDDAACVRAMKKIGEIADRHGVDPSVIVYAWIFYHPVGAAPITGTNKLARLDHAIQALDVKLAHHEWFEIYAASGQQKIR</sequence>
<dbReference type="InterPro" id="IPR036812">
    <property type="entry name" value="NAD(P)_OxRdtase_dom_sf"/>
</dbReference>
<proteinExistence type="predicted"/>
<dbReference type="AlphaFoldDB" id="A0A645J1K6"/>
<name>A0A645J1K6_9ZZZZ</name>
<dbReference type="PANTHER" id="PTHR43364">
    <property type="entry name" value="NADH-SPECIFIC METHYLGLYOXAL REDUCTASE-RELATED"/>
    <property type="match status" value="1"/>
</dbReference>
<feature type="domain" description="NADP-dependent oxidoreductase" evidence="1">
    <location>
        <begin position="18"/>
        <end position="82"/>
    </location>
</feature>
<dbReference type="InterPro" id="IPR050523">
    <property type="entry name" value="AKR_Detox_Biosynth"/>
</dbReference>
<dbReference type="EMBL" id="VSSQ01120356">
    <property type="protein sequence ID" value="MPN53333.1"/>
    <property type="molecule type" value="Genomic_DNA"/>
</dbReference>
<dbReference type="GO" id="GO:0005829">
    <property type="term" value="C:cytosol"/>
    <property type="evidence" value="ECO:0007669"/>
    <property type="project" value="TreeGrafter"/>
</dbReference>
<reference evidence="2" key="1">
    <citation type="submission" date="2019-08" db="EMBL/GenBank/DDBJ databases">
        <authorList>
            <person name="Kucharzyk K."/>
            <person name="Murdoch R.W."/>
            <person name="Higgins S."/>
            <person name="Loffler F."/>
        </authorList>
    </citation>
    <scope>NUCLEOTIDE SEQUENCE</scope>
</reference>
<dbReference type="Pfam" id="PF00248">
    <property type="entry name" value="Aldo_ket_red"/>
    <property type="match status" value="1"/>
</dbReference>
<dbReference type="GO" id="GO:0016491">
    <property type="term" value="F:oxidoreductase activity"/>
    <property type="evidence" value="ECO:0007669"/>
    <property type="project" value="UniProtKB-KW"/>
</dbReference>